<dbReference type="OMA" id="HENSSWM"/>
<dbReference type="InterPro" id="IPR000157">
    <property type="entry name" value="TIR_dom"/>
</dbReference>
<dbReference type="STRING" id="3821.A0A151RL34"/>
<dbReference type="AlphaFoldDB" id="A0A151RL34"/>
<dbReference type="FunFam" id="3.40.50.10140:FF:000007">
    <property type="entry name" value="Disease resistance protein (TIR-NBS-LRR class)"/>
    <property type="match status" value="1"/>
</dbReference>
<evidence type="ECO:0000256" key="1">
    <source>
        <dbReference type="ARBA" id="ARBA00011982"/>
    </source>
</evidence>
<evidence type="ECO:0000256" key="5">
    <source>
        <dbReference type="SAM" id="MobiDB-lite"/>
    </source>
</evidence>
<dbReference type="GO" id="GO:0061809">
    <property type="term" value="F:NAD+ nucleosidase activity, cyclic ADP-ribose generating"/>
    <property type="evidence" value="ECO:0007669"/>
    <property type="project" value="UniProtKB-EC"/>
</dbReference>
<dbReference type="InterPro" id="IPR035897">
    <property type="entry name" value="Toll_tir_struct_dom_sf"/>
</dbReference>
<accession>A0A151RL34</accession>
<keyword evidence="3" id="KW-0520">NAD</keyword>
<dbReference type="PROSITE" id="PS50104">
    <property type="entry name" value="TIR"/>
    <property type="match status" value="1"/>
</dbReference>
<proteinExistence type="predicted"/>
<dbReference type="GO" id="GO:0007165">
    <property type="term" value="P:signal transduction"/>
    <property type="evidence" value="ECO:0007669"/>
    <property type="project" value="InterPro"/>
</dbReference>
<feature type="compositionally biased region" description="Basic and acidic residues" evidence="5">
    <location>
        <begin position="195"/>
        <end position="204"/>
    </location>
</feature>
<evidence type="ECO:0000256" key="3">
    <source>
        <dbReference type="ARBA" id="ARBA00023027"/>
    </source>
</evidence>
<evidence type="ECO:0000256" key="4">
    <source>
        <dbReference type="ARBA" id="ARBA00047304"/>
    </source>
</evidence>
<evidence type="ECO:0000259" key="6">
    <source>
        <dbReference type="PROSITE" id="PS50104"/>
    </source>
</evidence>
<dbReference type="Gramene" id="C.cajan_39083.t">
    <property type="protein sequence ID" value="C.cajan_39083.t"/>
    <property type="gene ID" value="C.cajan_39083"/>
</dbReference>
<dbReference type="PANTHER" id="PTHR32009">
    <property type="entry name" value="TMV RESISTANCE PROTEIN N-LIKE"/>
    <property type="match status" value="1"/>
</dbReference>
<comment type="catalytic activity">
    <reaction evidence="4">
        <text>NAD(+) + H2O = ADP-D-ribose + nicotinamide + H(+)</text>
        <dbReference type="Rhea" id="RHEA:16301"/>
        <dbReference type="ChEBI" id="CHEBI:15377"/>
        <dbReference type="ChEBI" id="CHEBI:15378"/>
        <dbReference type="ChEBI" id="CHEBI:17154"/>
        <dbReference type="ChEBI" id="CHEBI:57540"/>
        <dbReference type="ChEBI" id="CHEBI:57967"/>
        <dbReference type="EC" id="3.2.2.6"/>
    </reaction>
    <physiologicalReaction direction="left-to-right" evidence="4">
        <dbReference type="Rhea" id="RHEA:16302"/>
    </physiologicalReaction>
</comment>
<keyword evidence="2" id="KW-0378">Hydrolase</keyword>
<evidence type="ECO:0000313" key="8">
    <source>
        <dbReference type="Proteomes" id="UP000075243"/>
    </source>
</evidence>
<organism evidence="7 8">
    <name type="scientific">Cajanus cajan</name>
    <name type="common">Pigeon pea</name>
    <name type="synonym">Cajanus indicus</name>
    <dbReference type="NCBI Taxonomy" id="3821"/>
    <lineage>
        <taxon>Eukaryota</taxon>
        <taxon>Viridiplantae</taxon>
        <taxon>Streptophyta</taxon>
        <taxon>Embryophyta</taxon>
        <taxon>Tracheophyta</taxon>
        <taxon>Spermatophyta</taxon>
        <taxon>Magnoliopsida</taxon>
        <taxon>eudicotyledons</taxon>
        <taxon>Gunneridae</taxon>
        <taxon>Pentapetalae</taxon>
        <taxon>rosids</taxon>
        <taxon>fabids</taxon>
        <taxon>Fabales</taxon>
        <taxon>Fabaceae</taxon>
        <taxon>Papilionoideae</taxon>
        <taxon>50 kb inversion clade</taxon>
        <taxon>NPAAA clade</taxon>
        <taxon>indigoferoid/millettioid clade</taxon>
        <taxon>Phaseoleae</taxon>
        <taxon>Cajanus</taxon>
    </lineage>
</organism>
<dbReference type="Gene3D" id="3.40.50.10140">
    <property type="entry name" value="Toll/interleukin-1 receptor homology (TIR) domain"/>
    <property type="match status" value="1"/>
</dbReference>
<sequence>MTSSSSNYSDSIQNYRFDVFISFRGVDIRNSFVDHLYAHFIRKGLFVFKDDKRLEKGESISEQLLQAIKDSRISIIVFSENYASSSWCLEEMAAIFDCKQQLKQTVFPVFYDVDPSHLRYQCGVYQNDFDLHRRKKFKHDPDKIRRWETAMTDLANSAGWDVRNRYGYEYGYTRYLTGTGMRMKITYSRKWGRAEREARTEEPHQLAPPQSGNRPKGGPEPRNHNTPFGTVPGRTPPRPQARPNTPSVP</sequence>
<feature type="compositionally biased region" description="Pro residues" evidence="5">
    <location>
        <begin position="234"/>
        <end position="249"/>
    </location>
</feature>
<dbReference type="SMART" id="SM00255">
    <property type="entry name" value="TIR"/>
    <property type="match status" value="1"/>
</dbReference>
<dbReference type="PANTHER" id="PTHR32009:SF39">
    <property type="entry name" value="TIR DOMAIN-CONTAINING PROTEIN"/>
    <property type="match status" value="1"/>
</dbReference>
<reference evidence="7" key="1">
    <citation type="journal article" date="2012" name="Nat. Biotechnol.">
        <title>Draft genome sequence of pigeonpea (Cajanus cajan), an orphan legume crop of resource-poor farmers.</title>
        <authorList>
            <person name="Varshney R.K."/>
            <person name="Chen W."/>
            <person name="Li Y."/>
            <person name="Bharti A.K."/>
            <person name="Saxena R.K."/>
            <person name="Schlueter J.A."/>
            <person name="Donoghue M.T."/>
            <person name="Azam S."/>
            <person name="Fan G."/>
            <person name="Whaley A.M."/>
            <person name="Farmer A.D."/>
            <person name="Sheridan J."/>
            <person name="Iwata A."/>
            <person name="Tuteja R."/>
            <person name="Penmetsa R.V."/>
            <person name="Wu W."/>
            <person name="Upadhyaya H.D."/>
            <person name="Yang S.P."/>
            <person name="Shah T."/>
            <person name="Saxena K.B."/>
            <person name="Michael T."/>
            <person name="McCombie W.R."/>
            <person name="Yang B."/>
            <person name="Zhang G."/>
            <person name="Yang H."/>
            <person name="Wang J."/>
            <person name="Spillane C."/>
            <person name="Cook D.R."/>
            <person name="May G.D."/>
            <person name="Xu X."/>
            <person name="Jackson S.A."/>
        </authorList>
    </citation>
    <scope>NUCLEOTIDE SEQUENCE [LARGE SCALE GENOMIC DNA]</scope>
</reference>
<evidence type="ECO:0000256" key="2">
    <source>
        <dbReference type="ARBA" id="ARBA00022801"/>
    </source>
</evidence>
<keyword evidence="8" id="KW-1185">Reference proteome</keyword>
<feature type="region of interest" description="Disordered" evidence="5">
    <location>
        <begin position="195"/>
        <end position="249"/>
    </location>
</feature>
<gene>
    <name evidence="7" type="ORF">KK1_035307</name>
</gene>
<dbReference type="Proteomes" id="UP000075243">
    <property type="component" value="Unassembled WGS sequence"/>
</dbReference>
<feature type="domain" description="TIR" evidence="6">
    <location>
        <begin position="15"/>
        <end position="179"/>
    </location>
</feature>
<evidence type="ECO:0000313" key="7">
    <source>
        <dbReference type="EMBL" id="KYP43252.1"/>
    </source>
</evidence>
<dbReference type="SUPFAM" id="SSF52200">
    <property type="entry name" value="Toll/Interleukin receptor TIR domain"/>
    <property type="match status" value="1"/>
</dbReference>
<dbReference type="Pfam" id="PF01582">
    <property type="entry name" value="TIR"/>
    <property type="match status" value="1"/>
</dbReference>
<dbReference type="EC" id="3.2.2.6" evidence="1"/>
<dbReference type="EMBL" id="KQ483676">
    <property type="protein sequence ID" value="KYP43252.1"/>
    <property type="molecule type" value="Genomic_DNA"/>
</dbReference>
<name>A0A151RL34_CAJCA</name>
<protein>
    <recommendedName>
        <fullName evidence="1">ADP-ribosyl cyclase/cyclic ADP-ribose hydrolase</fullName>
        <ecNumber evidence="1">3.2.2.6</ecNumber>
    </recommendedName>
</protein>